<evidence type="ECO:0000256" key="1">
    <source>
        <dbReference type="SAM" id="MobiDB-lite"/>
    </source>
</evidence>
<protein>
    <submittedName>
        <fullName evidence="2">Uncharacterized protein</fullName>
    </submittedName>
</protein>
<reference evidence="2 3" key="1">
    <citation type="journal article" date="2014" name="Agronomy (Basel)">
        <title>A Draft Genome Sequence for Ensete ventricosum, the Drought-Tolerant Tree Against Hunger.</title>
        <authorList>
            <person name="Harrison J."/>
            <person name="Moore K.A."/>
            <person name="Paszkiewicz K."/>
            <person name="Jones T."/>
            <person name="Grant M."/>
            <person name="Ambacheew D."/>
            <person name="Muzemil S."/>
            <person name="Studholme D.J."/>
        </authorList>
    </citation>
    <scope>NUCLEOTIDE SEQUENCE [LARGE SCALE GENOMIC DNA]</scope>
</reference>
<gene>
    <name evidence="2" type="ORF">B296_00054805</name>
</gene>
<name>A0A426X8T5_ENSVE</name>
<dbReference type="AlphaFoldDB" id="A0A426X8T5"/>
<dbReference type="Proteomes" id="UP000287651">
    <property type="component" value="Unassembled WGS sequence"/>
</dbReference>
<accession>A0A426X8T5</accession>
<organism evidence="2 3">
    <name type="scientific">Ensete ventricosum</name>
    <name type="common">Abyssinian banana</name>
    <name type="synonym">Musa ensete</name>
    <dbReference type="NCBI Taxonomy" id="4639"/>
    <lineage>
        <taxon>Eukaryota</taxon>
        <taxon>Viridiplantae</taxon>
        <taxon>Streptophyta</taxon>
        <taxon>Embryophyta</taxon>
        <taxon>Tracheophyta</taxon>
        <taxon>Spermatophyta</taxon>
        <taxon>Magnoliopsida</taxon>
        <taxon>Liliopsida</taxon>
        <taxon>Zingiberales</taxon>
        <taxon>Musaceae</taxon>
        <taxon>Ensete</taxon>
    </lineage>
</organism>
<sequence>MGGDGSRATRRRGRREVLLLLFFFLLFLFFFFPFSSSIDHRRSISAIDFSLNRPPMAEIDRRQPKSTVDGRNQPPMAEFSAIAR</sequence>
<evidence type="ECO:0000313" key="2">
    <source>
        <dbReference type="EMBL" id="RRT35891.1"/>
    </source>
</evidence>
<evidence type="ECO:0000313" key="3">
    <source>
        <dbReference type="Proteomes" id="UP000287651"/>
    </source>
</evidence>
<dbReference type="EMBL" id="AMZH03024353">
    <property type="protein sequence ID" value="RRT35891.1"/>
    <property type="molecule type" value="Genomic_DNA"/>
</dbReference>
<proteinExistence type="predicted"/>
<comment type="caution">
    <text evidence="2">The sequence shown here is derived from an EMBL/GenBank/DDBJ whole genome shotgun (WGS) entry which is preliminary data.</text>
</comment>
<feature type="region of interest" description="Disordered" evidence="1">
    <location>
        <begin position="60"/>
        <end position="84"/>
    </location>
</feature>